<evidence type="ECO:0000256" key="1">
    <source>
        <dbReference type="ARBA" id="ARBA00004123"/>
    </source>
</evidence>
<keyword evidence="8" id="KW-1185">Reference proteome</keyword>
<dbReference type="SMART" id="SM00320">
    <property type="entry name" value="WD40"/>
    <property type="match status" value="4"/>
</dbReference>
<feature type="region of interest" description="Disordered" evidence="6">
    <location>
        <begin position="89"/>
        <end position="201"/>
    </location>
</feature>
<dbReference type="Pfam" id="PF08513">
    <property type="entry name" value="LisH"/>
    <property type="match status" value="1"/>
</dbReference>
<dbReference type="PANTHER" id="PTHR22846">
    <property type="entry name" value="WD40 REPEAT PROTEIN"/>
    <property type="match status" value="1"/>
</dbReference>
<dbReference type="GO" id="GO:0003714">
    <property type="term" value="F:transcription corepressor activity"/>
    <property type="evidence" value="ECO:0007669"/>
    <property type="project" value="InterPro"/>
</dbReference>
<dbReference type="InterPro" id="IPR015943">
    <property type="entry name" value="WD40/YVTN_repeat-like_dom_sf"/>
</dbReference>
<proteinExistence type="predicted"/>
<dbReference type="Proteomes" id="UP000327013">
    <property type="component" value="Unassembled WGS sequence"/>
</dbReference>
<dbReference type="Pfam" id="PF00400">
    <property type="entry name" value="WD40"/>
    <property type="match status" value="2"/>
</dbReference>
<dbReference type="PANTHER" id="PTHR22846:SF2">
    <property type="entry name" value="F-BOX-LIKE_WD REPEAT-CONTAINING PROTEIN EBI"/>
    <property type="match status" value="1"/>
</dbReference>
<evidence type="ECO:0000256" key="6">
    <source>
        <dbReference type="SAM" id="MobiDB-lite"/>
    </source>
</evidence>
<evidence type="ECO:0008006" key="9">
    <source>
        <dbReference type="Google" id="ProtNLM"/>
    </source>
</evidence>
<reference evidence="7 8" key="1">
    <citation type="submission" date="2019-06" db="EMBL/GenBank/DDBJ databases">
        <title>A chromosomal-level reference genome of Carpinus fangiana (Coryloideae, Betulaceae).</title>
        <authorList>
            <person name="Yang X."/>
            <person name="Wang Z."/>
            <person name="Zhang L."/>
            <person name="Hao G."/>
            <person name="Liu J."/>
            <person name="Yang Y."/>
        </authorList>
    </citation>
    <scope>NUCLEOTIDE SEQUENCE [LARGE SCALE GENOMIC DNA]</scope>
    <source>
        <strain evidence="7">Cfa_2016G</strain>
        <tissue evidence="7">Leaf</tissue>
    </source>
</reference>
<gene>
    <name evidence="7" type="ORF">FH972_023311</name>
</gene>
<evidence type="ECO:0000313" key="7">
    <source>
        <dbReference type="EMBL" id="KAB8346267.1"/>
    </source>
</evidence>
<dbReference type="Gene3D" id="1.20.960.30">
    <property type="match status" value="1"/>
</dbReference>
<keyword evidence="4" id="KW-0539">Nucleus</keyword>
<dbReference type="InterPro" id="IPR036322">
    <property type="entry name" value="WD40_repeat_dom_sf"/>
</dbReference>
<dbReference type="GO" id="GO:0034967">
    <property type="term" value="C:Set3 complex"/>
    <property type="evidence" value="ECO:0007669"/>
    <property type="project" value="TreeGrafter"/>
</dbReference>
<dbReference type="PROSITE" id="PS50082">
    <property type="entry name" value="WD_REPEATS_2"/>
    <property type="match status" value="1"/>
</dbReference>
<comment type="caution">
    <text evidence="7">The sequence shown here is derived from an EMBL/GenBank/DDBJ whole genome shotgun (WGS) entry which is preliminary data.</text>
</comment>
<feature type="repeat" description="WD" evidence="5">
    <location>
        <begin position="448"/>
        <end position="486"/>
    </location>
</feature>
<dbReference type="InterPro" id="IPR045183">
    <property type="entry name" value="Ebi-like"/>
</dbReference>
<keyword evidence="2 5" id="KW-0853">WD repeat</keyword>
<evidence type="ECO:0000256" key="4">
    <source>
        <dbReference type="ARBA" id="ARBA00023242"/>
    </source>
</evidence>
<protein>
    <recommendedName>
        <fullName evidence="9">LisH domain-containing protein</fullName>
    </recommendedName>
</protein>
<dbReference type="Gene3D" id="2.130.10.10">
    <property type="entry name" value="YVTN repeat-like/Quinoprotein amine dehydrogenase"/>
    <property type="match status" value="1"/>
</dbReference>
<dbReference type="AlphaFoldDB" id="A0A5N6KV89"/>
<dbReference type="OrthoDB" id="1367865at2759"/>
<evidence type="ECO:0000256" key="2">
    <source>
        <dbReference type="ARBA" id="ARBA00022574"/>
    </source>
</evidence>
<evidence type="ECO:0000256" key="3">
    <source>
        <dbReference type="ARBA" id="ARBA00022737"/>
    </source>
</evidence>
<dbReference type="InterPro" id="IPR006594">
    <property type="entry name" value="LisH"/>
</dbReference>
<keyword evidence="3" id="KW-0677">Repeat</keyword>
<organism evidence="7 8">
    <name type="scientific">Carpinus fangiana</name>
    <dbReference type="NCBI Taxonomy" id="176857"/>
    <lineage>
        <taxon>Eukaryota</taxon>
        <taxon>Viridiplantae</taxon>
        <taxon>Streptophyta</taxon>
        <taxon>Embryophyta</taxon>
        <taxon>Tracheophyta</taxon>
        <taxon>Spermatophyta</taxon>
        <taxon>Magnoliopsida</taxon>
        <taxon>eudicotyledons</taxon>
        <taxon>Gunneridae</taxon>
        <taxon>Pentapetalae</taxon>
        <taxon>rosids</taxon>
        <taxon>fabids</taxon>
        <taxon>Fagales</taxon>
        <taxon>Betulaceae</taxon>
        <taxon>Carpinus</taxon>
    </lineage>
</organism>
<dbReference type="SUPFAM" id="SSF50978">
    <property type="entry name" value="WD40 repeat-like"/>
    <property type="match status" value="1"/>
</dbReference>
<dbReference type="PROSITE" id="PS50896">
    <property type="entry name" value="LISH"/>
    <property type="match status" value="1"/>
</dbReference>
<dbReference type="InterPro" id="IPR001680">
    <property type="entry name" value="WD40_rpt"/>
</dbReference>
<evidence type="ECO:0000313" key="8">
    <source>
        <dbReference type="Proteomes" id="UP000327013"/>
    </source>
</evidence>
<accession>A0A5N6KV89</accession>
<dbReference type="GO" id="GO:0006357">
    <property type="term" value="P:regulation of transcription by RNA polymerase II"/>
    <property type="evidence" value="ECO:0007669"/>
    <property type="project" value="TreeGrafter"/>
</dbReference>
<sequence length="595" mass="65732">MATDAVRLLQTDHINYLIWRYLQEHGYGHTAVQLQRDWRNDPQALPFASSVEPHTLMSAIQDALAYDELSHGLALDRAHTTGATLPGRSKRYAFIGENQRKRRASPTDDRAESSRPASSHQNDGARKRPRLDVNGVKGSGTSVSGRRKSNKNIHPSTAAGQDAMDVDRRNSSRSEALGEEEEEMPVKEEPPPPPSTLELGRSVPVQCDPIIDTTIAKTLSTFSIPHADIIHATWDPTSAELLTVSGGSVFRTYSIPTESRDEDDIAEPAYENVTEAAGSFFVTARSQNEKRWAYALRVESGVHQCSVHVILEDGERRLLSTPNDLTMFLRWNPSGTLLLGSSVARGDDQGLLYIWDVDSDNDSSPVRIKTPALDGLWLDDSTLLVSGDSMLDIYDVADGEVKRRARINTDRLWDSVRFDKESNRLACLSSGECLLGVLNLHNDQLQTRMAHEESITAIEWQPKPSTGDTSERLLATASFDGNVKLWTTSEVLECVHTFRLEPSVPVSALAFSRDGTLLAAAGEDRVQAWQARPSGERVAHWIDPKAEQDEADPMEIANGNAETDLPMYVLAWNNSSENIAYTRGDSVALIAMPPR</sequence>
<name>A0A5N6KV89_9ROSI</name>
<comment type="subcellular location">
    <subcellularLocation>
        <location evidence="1">Nucleus</location>
    </subcellularLocation>
</comment>
<dbReference type="EMBL" id="VIBQ01000013">
    <property type="protein sequence ID" value="KAB8346267.1"/>
    <property type="molecule type" value="Genomic_DNA"/>
</dbReference>
<evidence type="ECO:0000256" key="5">
    <source>
        <dbReference type="PROSITE-ProRule" id="PRU00221"/>
    </source>
</evidence>